<dbReference type="EMBL" id="CZRL01000106">
    <property type="protein sequence ID" value="CUS54786.1"/>
    <property type="molecule type" value="Genomic_DNA"/>
</dbReference>
<dbReference type="InterPro" id="IPR050492">
    <property type="entry name" value="Bact_metal-bind_prot9"/>
</dbReference>
<evidence type="ECO:0000256" key="4">
    <source>
        <dbReference type="SAM" id="MobiDB-lite"/>
    </source>
</evidence>
<evidence type="ECO:0000256" key="1">
    <source>
        <dbReference type="ARBA" id="ARBA00011028"/>
    </source>
</evidence>
<dbReference type="Pfam" id="PF01297">
    <property type="entry name" value="ZnuA"/>
    <property type="match status" value="1"/>
</dbReference>
<dbReference type="PANTHER" id="PTHR42953:SF3">
    <property type="entry name" value="HIGH-AFFINITY ZINC UPTAKE SYSTEM PROTEIN ZNUA"/>
    <property type="match status" value="1"/>
</dbReference>
<keyword evidence="3" id="KW-0732">Signal</keyword>
<dbReference type="GO" id="GO:0046872">
    <property type="term" value="F:metal ion binding"/>
    <property type="evidence" value="ECO:0007669"/>
    <property type="project" value="InterPro"/>
</dbReference>
<dbReference type="AlphaFoldDB" id="A0A170PS99"/>
<name>A0A170PS99_9ZZZZ</name>
<evidence type="ECO:0000313" key="5">
    <source>
        <dbReference type="EMBL" id="CUS54786.1"/>
    </source>
</evidence>
<organism evidence="5">
    <name type="scientific">hydrothermal vent metagenome</name>
    <dbReference type="NCBI Taxonomy" id="652676"/>
    <lineage>
        <taxon>unclassified sequences</taxon>
        <taxon>metagenomes</taxon>
        <taxon>ecological metagenomes</taxon>
    </lineage>
</organism>
<dbReference type="InterPro" id="IPR006127">
    <property type="entry name" value="ZnuA-like"/>
</dbReference>
<protein>
    <submittedName>
        <fullName evidence="5">Zinc ABC transporter, periplasmic-binding protein ZnuA</fullName>
    </submittedName>
</protein>
<accession>A0A170PS99</accession>
<evidence type="ECO:0000256" key="2">
    <source>
        <dbReference type="ARBA" id="ARBA00022448"/>
    </source>
</evidence>
<sequence>MHLTVKGTLFSAIFGLLLSGTASANVPKVVTDIPITHSLVTRVMAGIGMPDLIVDRGASPHEYSLRPSNAASLEVADLVFWISNGLTPWLDDALNTLARNAKVIELMDAKGATVLSFREGATFETHSHQHKQDEDGHDEHKHDEDEHATGNVDPHGWLDPYNGRIWLDVIATALSKIDPTNSDIYFANATQAKADIDTVISELEATLAEFRGTNFIVYHDAYQYFEKRFDVLAAGSISLGDVSDPSPARIAEVRKKVEELGIICVFSEPQFNSELVRTVTDGVSVKTRVIDSLGTQFTLGPDFYLNVLRGIAQSMASCL</sequence>
<dbReference type="SUPFAM" id="SSF53807">
    <property type="entry name" value="Helical backbone' metal receptor"/>
    <property type="match status" value="1"/>
</dbReference>
<evidence type="ECO:0000256" key="3">
    <source>
        <dbReference type="ARBA" id="ARBA00022729"/>
    </source>
</evidence>
<dbReference type="Gene3D" id="3.40.50.1980">
    <property type="entry name" value="Nitrogenase molybdenum iron protein domain"/>
    <property type="match status" value="2"/>
</dbReference>
<feature type="compositionally biased region" description="Basic and acidic residues" evidence="4">
    <location>
        <begin position="125"/>
        <end position="148"/>
    </location>
</feature>
<keyword evidence="2" id="KW-0813">Transport</keyword>
<gene>
    <name evidence="5" type="ORF">MGWOODY_XGa1776</name>
</gene>
<feature type="region of interest" description="Disordered" evidence="4">
    <location>
        <begin position="124"/>
        <end position="155"/>
    </location>
</feature>
<reference evidence="5" key="1">
    <citation type="submission" date="2015-10" db="EMBL/GenBank/DDBJ databases">
        <authorList>
            <person name="Gilbert D.G."/>
        </authorList>
    </citation>
    <scope>NUCLEOTIDE SEQUENCE</scope>
</reference>
<proteinExistence type="inferred from homology"/>
<dbReference type="PANTHER" id="PTHR42953">
    <property type="entry name" value="HIGH-AFFINITY ZINC UPTAKE SYSTEM PROTEIN ZNUA-RELATED"/>
    <property type="match status" value="1"/>
</dbReference>
<comment type="similarity">
    <text evidence="1">Belongs to the bacterial solute-binding protein 9 family.</text>
</comment>
<dbReference type="GO" id="GO:0030001">
    <property type="term" value="P:metal ion transport"/>
    <property type="evidence" value="ECO:0007669"/>
    <property type="project" value="InterPro"/>
</dbReference>